<evidence type="ECO:0000259" key="14">
    <source>
        <dbReference type="SMART" id="SM00481"/>
    </source>
</evidence>
<dbReference type="CDD" id="cd07433">
    <property type="entry name" value="PHP_PolIIIA_DnaE1"/>
    <property type="match status" value="1"/>
</dbReference>
<dbReference type="PANTHER" id="PTHR32294:SF0">
    <property type="entry name" value="DNA POLYMERASE III SUBUNIT ALPHA"/>
    <property type="match status" value="1"/>
</dbReference>
<dbReference type="Pfam" id="PF07733">
    <property type="entry name" value="DNA_pol3_alpha"/>
    <property type="match status" value="1"/>
</dbReference>
<evidence type="ECO:0000256" key="11">
    <source>
        <dbReference type="ARBA" id="ARBA00026073"/>
    </source>
</evidence>
<dbReference type="InterPro" id="IPR004805">
    <property type="entry name" value="DnaE2/DnaE/PolC"/>
</dbReference>
<dbReference type="Pfam" id="PF02811">
    <property type="entry name" value="PHP"/>
    <property type="match status" value="1"/>
</dbReference>
<dbReference type="NCBIfam" id="TIGR00594">
    <property type="entry name" value="polc"/>
    <property type="match status" value="1"/>
</dbReference>
<keyword evidence="9" id="KW-0239">DNA-directed DNA polymerase</keyword>
<comment type="subunit">
    <text evidence="11">DNA polymerase III contains a core (composed of alpha, epsilon and theta chains) that associates with a tau subunit. This core dimerizes to form the POLIII' complex. PolIII' associates with the gamma complex (composed of gamma, delta, delta', psi and chi chains) and with the beta chain to form the complete DNA polymerase III complex.</text>
</comment>
<evidence type="ECO:0000256" key="4">
    <source>
        <dbReference type="ARBA" id="ARBA00019114"/>
    </source>
</evidence>
<evidence type="ECO:0000256" key="5">
    <source>
        <dbReference type="ARBA" id="ARBA00022490"/>
    </source>
</evidence>
<dbReference type="InterPro" id="IPR049821">
    <property type="entry name" value="PolIIIA_DnaE1_PHP"/>
</dbReference>
<dbReference type="CDD" id="cd04485">
    <property type="entry name" value="DnaE_OBF"/>
    <property type="match status" value="1"/>
</dbReference>
<dbReference type="InterPro" id="IPR004365">
    <property type="entry name" value="NA-bd_OB_tRNA"/>
</dbReference>
<dbReference type="Gene3D" id="1.10.10.1600">
    <property type="entry name" value="Bacterial DNA polymerase III alpha subunit, thumb domain"/>
    <property type="match status" value="1"/>
</dbReference>
<evidence type="ECO:0000256" key="10">
    <source>
        <dbReference type="ARBA" id="ARBA00025611"/>
    </source>
</evidence>
<sequence>MVEFKGVGHGNTGFINETPKPRPAMGPKFVHLRVRSAYSLLDGAMTVKNLADIAAKSGCAAVGISDPNLFGALEYSEAMVEKCIQPIMGLCLPVCFLAKKPASQPGPDGNIALIAQNSAGWANLMALSSQSFLDIPAGSLPHVTLAQVLAHHEGVICLSGGREGIVSRALMANLEAEAAFLVEQLRTAFKDRFYIELQRHAMADEAITEPQLIDLAYHLSLPLVASNDVRFESPNRHGAQDVLMCIGQATRVADEKRDRVSPHHCFKSEAEMIELFSDLPEALDNSVDIARRCAVRPLVRSPILPRFPSTEGRDEPEELATQARAGLEARLAKRPPVMAREIYQQRLEHEINVINRMGFAGYFLIVADFIKWSKENHIPVGPGRGSGAGSLVAYSLTITDLDPLAFGLLFERFLNPERISMPDFDIDFCQEKRDLVIDYVQKKYGADRVAQIITFGTLQARAALRDVGRVLDMSYGQVDRLAKLVPNNPAAPISLAQAIKEEPRLREESGRDSDVRMLLETAIELEGLYRNASTHAAGVVIGDRPLHQLVPLYKDPRSSLPATQFNMKWVEPAGLVKFDFLGLKTLTVIQRALDFLKLRGVEVDLDTLPFDDPKTYELLASGKTMGVFQLESQGMRDTLRKMRADTLDDIIALISLYRPGPMKNIETYCDVKFGRKQADYLHPSLEPILRETQGVIIYQEQVMQIAQILSGYSLGEADLLRRAMGKKKPEEMAMQKDRFVSGATERGVEAELADHIFELVSEFAGYGFNKSHAAAYAVIAYQTAWLKANYPVEFMAASMSLDVDDTDKLAAFVQEAKSMKIKILSPDLNSSDADFSVQGDAIRYALGAIKAVGVAAMRQVVANRNAQGVFKSLHDLAERVDPRLLSRRTFETLAKAGAFDSIEPNRALVFAATDQLVAHANAAASDRQSAQTSLFGDSALPPRAPLPSVKPWTSQERLDYEFQALGLFLSGHPLEDLTDALRRRQTVFYSEISSKMQGVDAIFRMVGVVRGRKERPARDGGKFAWVTLSDPTGEFEVMIMPEVLDDARALLDPGTSISFRAKARLRDGDLKLTAEHIEWLDQADLTGCKGVKVFLERGAALSDLAKVTQALRNSPSSNCGELRIVVELSDGSEVELQAPGRFPIDVSARRALKSAAGVQSVAEF</sequence>
<dbReference type="EMBL" id="BPFZ01000016">
    <property type="protein sequence ID" value="GIU67920.1"/>
    <property type="molecule type" value="Genomic_DNA"/>
</dbReference>
<dbReference type="SUPFAM" id="SSF89550">
    <property type="entry name" value="PHP domain-like"/>
    <property type="match status" value="1"/>
</dbReference>
<comment type="caution">
    <text evidence="15">The sequence shown here is derived from an EMBL/GenBank/DDBJ whole genome shotgun (WGS) entry which is preliminary data.</text>
</comment>
<dbReference type="InterPro" id="IPR011708">
    <property type="entry name" value="DNA_pol3_alpha_NTPase_dom"/>
</dbReference>
<accession>A0ABQ4PXV8</accession>
<dbReference type="InterPro" id="IPR016195">
    <property type="entry name" value="Pol/histidinol_Pase-like"/>
</dbReference>
<evidence type="ECO:0000256" key="9">
    <source>
        <dbReference type="ARBA" id="ARBA00022932"/>
    </source>
</evidence>
<dbReference type="InterPro" id="IPR041931">
    <property type="entry name" value="DNA_pol3_alpha_thumb_dom"/>
</dbReference>
<feature type="region of interest" description="Disordered" evidence="13">
    <location>
        <begin position="1"/>
        <end position="20"/>
    </location>
</feature>
<evidence type="ECO:0000256" key="13">
    <source>
        <dbReference type="SAM" id="MobiDB-lite"/>
    </source>
</evidence>
<evidence type="ECO:0000256" key="12">
    <source>
        <dbReference type="ARBA" id="ARBA00049244"/>
    </source>
</evidence>
<dbReference type="SMART" id="SM00481">
    <property type="entry name" value="POLIIIAc"/>
    <property type="match status" value="1"/>
</dbReference>
<evidence type="ECO:0000256" key="8">
    <source>
        <dbReference type="ARBA" id="ARBA00022705"/>
    </source>
</evidence>
<dbReference type="Gene3D" id="1.10.150.870">
    <property type="match status" value="1"/>
</dbReference>
<reference evidence="15" key="1">
    <citation type="submission" date="2021-05" db="EMBL/GenBank/DDBJ databases">
        <authorList>
            <person name="Tanabe Y."/>
        </authorList>
    </citation>
    <scope>NUCLEOTIDE SEQUENCE</scope>
    <source>
        <strain evidence="15">BOTRYCO-1</strain>
    </source>
</reference>
<dbReference type="Pfam" id="PF14579">
    <property type="entry name" value="HHH_6"/>
    <property type="match status" value="1"/>
</dbReference>
<keyword evidence="8" id="KW-0235">DNA replication</keyword>
<dbReference type="InterPro" id="IPR004013">
    <property type="entry name" value="PHP_dom"/>
</dbReference>
<dbReference type="InterPro" id="IPR003141">
    <property type="entry name" value="Pol/His_phosphatase_N"/>
</dbReference>
<proteinExistence type="inferred from homology"/>
<evidence type="ECO:0000256" key="3">
    <source>
        <dbReference type="ARBA" id="ARBA00012417"/>
    </source>
</evidence>
<dbReference type="Pfam" id="PF01336">
    <property type="entry name" value="tRNA_anti-codon"/>
    <property type="match status" value="1"/>
</dbReference>
<comment type="catalytic activity">
    <reaction evidence="12">
        <text>DNA(n) + a 2'-deoxyribonucleoside 5'-triphosphate = DNA(n+1) + diphosphate</text>
        <dbReference type="Rhea" id="RHEA:22508"/>
        <dbReference type="Rhea" id="RHEA-COMP:17339"/>
        <dbReference type="Rhea" id="RHEA-COMP:17340"/>
        <dbReference type="ChEBI" id="CHEBI:33019"/>
        <dbReference type="ChEBI" id="CHEBI:61560"/>
        <dbReference type="ChEBI" id="CHEBI:173112"/>
        <dbReference type="EC" id="2.7.7.7"/>
    </reaction>
</comment>
<dbReference type="NCBIfam" id="NF004226">
    <property type="entry name" value="PRK05673.1"/>
    <property type="match status" value="1"/>
</dbReference>
<keyword evidence="16" id="KW-1185">Reference proteome</keyword>
<dbReference type="Proteomes" id="UP001161064">
    <property type="component" value="Unassembled WGS sequence"/>
</dbReference>
<keyword evidence="5" id="KW-0963">Cytoplasm</keyword>
<dbReference type="Pfam" id="PF17657">
    <property type="entry name" value="DNA_pol3_finger"/>
    <property type="match status" value="1"/>
</dbReference>
<name>A0ABQ4PXV8_9PROT</name>
<keyword evidence="7" id="KW-0548">Nucleotidyltransferase</keyword>
<evidence type="ECO:0000313" key="16">
    <source>
        <dbReference type="Proteomes" id="UP001161064"/>
    </source>
</evidence>
<reference evidence="15" key="2">
    <citation type="journal article" date="2023" name="ISME Commun">
        <title>Characterization of a bloom-associated alphaproteobacterial lineage, 'Candidatus Phycosocius': insights into freshwater algal-bacterial interactions.</title>
        <authorList>
            <person name="Tanabe Y."/>
            <person name="Yamaguchi H."/>
            <person name="Yoshida M."/>
            <person name="Kai A."/>
            <person name="Okazaki Y."/>
        </authorList>
    </citation>
    <scope>NUCLEOTIDE SEQUENCE</scope>
    <source>
        <strain evidence="15">BOTRYCO-1</strain>
    </source>
</reference>
<dbReference type="InterPro" id="IPR029460">
    <property type="entry name" value="DNAPol_HHH"/>
</dbReference>
<gene>
    <name evidence="15" type="primary">dnaE1</name>
    <name evidence="15" type="ORF">PsB1_2074</name>
</gene>
<protein>
    <recommendedName>
        <fullName evidence="4">DNA polymerase III subunit alpha</fullName>
        <ecNumber evidence="3">2.7.7.7</ecNumber>
    </recommendedName>
</protein>
<feature type="domain" description="Polymerase/histidinol phosphatase N-terminal" evidence="14">
    <location>
        <begin position="30"/>
        <end position="96"/>
    </location>
</feature>
<comment type="subcellular location">
    <subcellularLocation>
        <location evidence="1">Cytoplasm</location>
    </subcellularLocation>
</comment>
<comment type="similarity">
    <text evidence="2">Belongs to the DNA polymerase type-C family. DnaE subfamily.</text>
</comment>
<keyword evidence="6" id="KW-0808">Transferase</keyword>
<evidence type="ECO:0000256" key="2">
    <source>
        <dbReference type="ARBA" id="ARBA00009496"/>
    </source>
</evidence>
<organism evidence="15 16">
    <name type="scientific">Candidatus Phycosocius spiralis</name>
    <dbReference type="NCBI Taxonomy" id="2815099"/>
    <lineage>
        <taxon>Bacteria</taxon>
        <taxon>Pseudomonadati</taxon>
        <taxon>Pseudomonadota</taxon>
        <taxon>Alphaproteobacteria</taxon>
        <taxon>Caulobacterales</taxon>
        <taxon>Caulobacterales incertae sedis</taxon>
        <taxon>Candidatus Phycosocius</taxon>
    </lineage>
</organism>
<dbReference type="EC" id="2.7.7.7" evidence="3"/>
<comment type="function">
    <text evidence="10">DNA polymerase III is a complex, multichain enzyme responsible for most of the replicative synthesis in bacteria. This DNA polymerase also exhibits 3' to 5' exonuclease activity. The alpha chain is the DNA polymerase.</text>
</comment>
<evidence type="ECO:0000256" key="6">
    <source>
        <dbReference type="ARBA" id="ARBA00022679"/>
    </source>
</evidence>
<dbReference type="PANTHER" id="PTHR32294">
    <property type="entry name" value="DNA POLYMERASE III SUBUNIT ALPHA"/>
    <property type="match status" value="1"/>
</dbReference>
<evidence type="ECO:0000256" key="7">
    <source>
        <dbReference type="ARBA" id="ARBA00022695"/>
    </source>
</evidence>
<dbReference type="Gene3D" id="3.20.20.140">
    <property type="entry name" value="Metal-dependent hydrolases"/>
    <property type="match status" value="1"/>
</dbReference>
<evidence type="ECO:0000256" key="1">
    <source>
        <dbReference type="ARBA" id="ARBA00004496"/>
    </source>
</evidence>
<dbReference type="InterPro" id="IPR040982">
    <property type="entry name" value="DNA_pol3_finger"/>
</dbReference>
<evidence type="ECO:0000313" key="15">
    <source>
        <dbReference type="EMBL" id="GIU67920.1"/>
    </source>
</evidence>